<evidence type="ECO:0000313" key="2">
    <source>
        <dbReference type="EMBL" id="KAJ7736422.1"/>
    </source>
</evidence>
<dbReference type="Proteomes" id="UP001215598">
    <property type="component" value="Unassembled WGS sequence"/>
</dbReference>
<gene>
    <name evidence="2" type="ORF">B0H16DRAFT_1466605</name>
</gene>
<evidence type="ECO:0008006" key="4">
    <source>
        <dbReference type="Google" id="ProtNLM"/>
    </source>
</evidence>
<name>A0AAD7I8I0_9AGAR</name>
<organism evidence="2 3">
    <name type="scientific">Mycena metata</name>
    <dbReference type="NCBI Taxonomy" id="1033252"/>
    <lineage>
        <taxon>Eukaryota</taxon>
        <taxon>Fungi</taxon>
        <taxon>Dikarya</taxon>
        <taxon>Basidiomycota</taxon>
        <taxon>Agaricomycotina</taxon>
        <taxon>Agaricomycetes</taxon>
        <taxon>Agaricomycetidae</taxon>
        <taxon>Agaricales</taxon>
        <taxon>Marasmiineae</taxon>
        <taxon>Mycenaceae</taxon>
        <taxon>Mycena</taxon>
    </lineage>
</organism>
<protein>
    <recommendedName>
        <fullName evidence="4">Secreted protein</fullName>
    </recommendedName>
</protein>
<comment type="caution">
    <text evidence="2">The sequence shown here is derived from an EMBL/GenBank/DDBJ whole genome shotgun (WGS) entry which is preliminary data.</text>
</comment>
<accession>A0AAD7I8I0</accession>
<reference evidence="2" key="1">
    <citation type="submission" date="2023-03" db="EMBL/GenBank/DDBJ databases">
        <title>Massive genome expansion in bonnet fungi (Mycena s.s.) driven by repeated elements and novel gene families across ecological guilds.</title>
        <authorList>
            <consortium name="Lawrence Berkeley National Laboratory"/>
            <person name="Harder C.B."/>
            <person name="Miyauchi S."/>
            <person name="Viragh M."/>
            <person name="Kuo A."/>
            <person name="Thoen E."/>
            <person name="Andreopoulos B."/>
            <person name="Lu D."/>
            <person name="Skrede I."/>
            <person name="Drula E."/>
            <person name="Henrissat B."/>
            <person name="Morin E."/>
            <person name="Kohler A."/>
            <person name="Barry K."/>
            <person name="LaButti K."/>
            <person name="Morin E."/>
            <person name="Salamov A."/>
            <person name="Lipzen A."/>
            <person name="Mereny Z."/>
            <person name="Hegedus B."/>
            <person name="Baldrian P."/>
            <person name="Stursova M."/>
            <person name="Weitz H."/>
            <person name="Taylor A."/>
            <person name="Grigoriev I.V."/>
            <person name="Nagy L.G."/>
            <person name="Martin F."/>
            <person name="Kauserud H."/>
        </authorList>
    </citation>
    <scope>NUCLEOTIDE SEQUENCE</scope>
    <source>
        <strain evidence="2">CBHHK182m</strain>
    </source>
</reference>
<dbReference type="EMBL" id="JARKIB010000121">
    <property type="protein sequence ID" value="KAJ7736422.1"/>
    <property type="molecule type" value="Genomic_DNA"/>
</dbReference>
<sequence length="120" mass="13013">MFFLKVLPLALASFNSLFTLSGALPCCAILFCELGQSPGHHHLLSCFGEALPMLSGNAAIIHARIGRGRVAVTTFFSLPPVFSTDSVAQVARGRYGHNDELSRPEQKENLKYCNHILKGA</sequence>
<proteinExistence type="predicted"/>
<feature type="signal peptide" evidence="1">
    <location>
        <begin position="1"/>
        <end position="23"/>
    </location>
</feature>
<evidence type="ECO:0000313" key="3">
    <source>
        <dbReference type="Proteomes" id="UP001215598"/>
    </source>
</evidence>
<keyword evidence="1" id="KW-0732">Signal</keyword>
<dbReference type="AlphaFoldDB" id="A0AAD7I8I0"/>
<keyword evidence="3" id="KW-1185">Reference proteome</keyword>
<feature type="chain" id="PRO_5042118440" description="Secreted protein" evidence="1">
    <location>
        <begin position="24"/>
        <end position="120"/>
    </location>
</feature>
<evidence type="ECO:0000256" key="1">
    <source>
        <dbReference type="SAM" id="SignalP"/>
    </source>
</evidence>